<name>A0ABY4E0A2_9NEIS</name>
<feature type="signal peptide" evidence="1">
    <location>
        <begin position="1"/>
        <end position="24"/>
    </location>
</feature>
<evidence type="ECO:0000313" key="4">
    <source>
        <dbReference type="EMBL" id="UOO88934.1"/>
    </source>
</evidence>
<evidence type="ECO:0000256" key="1">
    <source>
        <dbReference type="SAM" id="SignalP"/>
    </source>
</evidence>
<organism evidence="4 5">
    <name type="scientific">Vitreoscilla massiliensis</name>
    <dbReference type="NCBI Taxonomy" id="1689272"/>
    <lineage>
        <taxon>Bacteria</taxon>
        <taxon>Pseudomonadati</taxon>
        <taxon>Pseudomonadota</taxon>
        <taxon>Betaproteobacteria</taxon>
        <taxon>Neisseriales</taxon>
        <taxon>Neisseriaceae</taxon>
        <taxon>Vitreoscilla</taxon>
    </lineage>
</organism>
<dbReference type="Proteomes" id="UP000832011">
    <property type="component" value="Chromosome"/>
</dbReference>
<proteinExistence type="predicted"/>
<gene>
    <name evidence="4" type="ORF">LVJ82_16015</name>
</gene>
<dbReference type="PROSITE" id="PS51257">
    <property type="entry name" value="PROKAR_LIPOPROTEIN"/>
    <property type="match status" value="1"/>
</dbReference>
<feature type="domain" description="DUF306" evidence="2">
    <location>
        <begin position="39"/>
        <end position="152"/>
    </location>
</feature>
<dbReference type="Pfam" id="PF14302">
    <property type="entry name" value="DUF4377"/>
    <property type="match status" value="1"/>
</dbReference>
<reference evidence="4 5" key="1">
    <citation type="journal article" date="2022" name="Res Sq">
        <title>Evolution of multicellular longitudinally dividing oral cavity symbionts (Neisseriaceae).</title>
        <authorList>
            <person name="Nyongesa S."/>
            <person name="Weber P."/>
            <person name="Bernet E."/>
            <person name="Pullido F."/>
            <person name="Nieckarz M."/>
            <person name="Delaby M."/>
            <person name="Nieves C."/>
            <person name="Viehboeck T."/>
            <person name="Krause N."/>
            <person name="Rivera-Millot A."/>
            <person name="Nakamura A."/>
            <person name="Vischer N."/>
            <person name="VanNieuwenhze M."/>
            <person name="Brun Y."/>
            <person name="Cava F."/>
            <person name="Bulgheresi S."/>
            <person name="Veyrier F."/>
        </authorList>
    </citation>
    <scope>NUCLEOTIDE SEQUENCE [LARGE SCALE GENOMIC DNA]</scope>
    <source>
        <strain evidence="4 5">SN4</strain>
    </source>
</reference>
<feature type="domain" description="DUF4377" evidence="3">
    <location>
        <begin position="174"/>
        <end position="259"/>
    </location>
</feature>
<dbReference type="Gene3D" id="2.40.128.270">
    <property type="match status" value="1"/>
</dbReference>
<dbReference type="PANTHER" id="PTHR35535:SF2">
    <property type="entry name" value="DUF306 DOMAIN-CONTAINING PROTEIN"/>
    <property type="match status" value="1"/>
</dbReference>
<dbReference type="Pfam" id="PF03724">
    <property type="entry name" value="META"/>
    <property type="match status" value="1"/>
</dbReference>
<evidence type="ECO:0000313" key="5">
    <source>
        <dbReference type="Proteomes" id="UP000832011"/>
    </source>
</evidence>
<evidence type="ECO:0000259" key="3">
    <source>
        <dbReference type="Pfam" id="PF14302"/>
    </source>
</evidence>
<dbReference type="InterPro" id="IPR038670">
    <property type="entry name" value="HslJ-like_sf"/>
</dbReference>
<dbReference type="InterPro" id="IPR025485">
    <property type="entry name" value="DUF4377"/>
</dbReference>
<evidence type="ECO:0000259" key="2">
    <source>
        <dbReference type="Pfam" id="PF03724"/>
    </source>
</evidence>
<protein>
    <submittedName>
        <fullName evidence="4">META and DUF4377 domain-containing protein</fullName>
    </submittedName>
</protein>
<keyword evidence="5" id="KW-1185">Reference proteome</keyword>
<dbReference type="InterPro" id="IPR005184">
    <property type="entry name" value="DUF306_Meta_HslJ"/>
</dbReference>
<keyword evidence="1" id="KW-0732">Signal</keyword>
<dbReference type="RefSeq" id="WP_058357385.1">
    <property type="nucleotide sequence ID" value="NZ_CABKVG010000010.1"/>
</dbReference>
<dbReference type="PANTHER" id="PTHR35535">
    <property type="entry name" value="HEAT SHOCK PROTEIN HSLJ"/>
    <property type="match status" value="1"/>
</dbReference>
<dbReference type="EMBL" id="CP091511">
    <property type="protein sequence ID" value="UOO88934.1"/>
    <property type="molecule type" value="Genomic_DNA"/>
</dbReference>
<feature type="chain" id="PRO_5046603869" evidence="1">
    <location>
        <begin position="25"/>
        <end position="263"/>
    </location>
</feature>
<accession>A0ABY4E0A2</accession>
<dbReference type="InterPro" id="IPR053147">
    <property type="entry name" value="Hsp_HslJ-like"/>
</dbReference>
<sequence length="263" mass="28864">MTKSVLKSSLFCATAGILALSACAQTTGPQGNNPDQYLSQYHWNLQSAVNQSNQTLPAFYAGKQQPAVTLDINEGRFNLHGSCNRLMGSYTTSANTFTGGMLASTNMACAPAAMEQDGSLALFFSEQKINYKLNKQEAPTLTFTNNKGEKLVFVGSPTADTRYGSKPETVFLAVSHQTRACSDGVSRGRQCLMVKEIRYGENGVKTYEDKEWSNFYDHIEGFTHNKNTDTVLRVKRYTVANPPADASKYAYVLDMVVSQALVK</sequence>